<dbReference type="EMBL" id="CP028137">
    <property type="protein sequence ID" value="AZZ52102.1"/>
    <property type="molecule type" value="Genomic_DNA"/>
</dbReference>
<dbReference type="InterPro" id="IPR006311">
    <property type="entry name" value="TAT_signal"/>
</dbReference>
<protein>
    <submittedName>
        <fullName evidence="2">Uncharacterized protein</fullName>
    </submittedName>
</protein>
<sequence>MTNDPQRDDTTGQDGASPPGIGRRSALAVVWTVPVIAGAVAAPAASASTPPKEDGTFLGVWLVSDGLESPRAFRVEVYLNGTGTPGTPVVLPQDAVVRVSCSNHDVAVWPDGIVPESPRAGTITIPAGVYPTVASYTVRTRSVVVTAPYPGPGTVCELAAEPRGRYEVEARVTRGPTYRGPDPYATGIHGRPSAVAVLEF</sequence>
<accession>A0A3T0T0R3</accession>
<dbReference type="PROSITE" id="PS51318">
    <property type="entry name" value="TAT"/>
    <property type="match status" value="1"/>
</dbReference>
<name>A0A3T0T0R3_9MICO</name>
<gene>
    <name evidence="2" type="ORF">C1I64_08550</name>
</gene>
<reference evidence="2 3" key="1">
    <citation type="submission" date="2018-03" db="EMBL/GenBank/DDBJ databases">
        <title>Bacteriophage NCPPB3778 and a type I-E CRISPR drive the evolution of the US Biological Select Agent, Rathayibacter toxicus.</title>
        <authorList>
            <person name="Davis E.W.II."/>
            <person name="Tabima J.F."/>
            <person name="Weisberg A.J."/>
            <person name="Dantas Lopes L."/>
            <person name="Wiseman M.S."/>
            <person name="Wiseman M.S."/>
            <person name="Pupko T."/>
            <person name="Belcher M.S."/>
            <person name="Sechler A.J."/>
            <person name="Tancos M.A."/>
            <person name="Schroeder B.K."/>
            <person name="Murray T.D."/>
            <person name="Luster D.G."/>
            <person name="Schneider W.L."/>
            <person name="Rogers E."/>
            <person name="Andreote F.D."/>
            <person name="Grunwald N.J."/>
            <person name="Putnam M.L."/>
            <person name="Chang J.H."/>
        </authorList>
    </citation>
    <scope>NUCLEOTIDE SEQUENCE [LARGE SCALE GENOMIC DNA]</scope>
    <source>
        <strain evidence="2 3">DSM 15932</strain>
    </source>
</reference>
<feature type="region of interest" description="Disordered" evidence="1">
    <location>
        <begin position="1"/>
        <end position="22"/>
    </location>
</feature>
<evidence type="ECO:0000256" key="1">
    <source>
        <dbReference type="SAM" id="MobiDB-lite"/>
    </source>
</evidence>
<evidence type="ECO:0000313" key="3">
    <source>
        <dbReference type="Proteomes" id="UP000285317"/>
    </source>
</evidence>
<dbReference type="RefSeq" id="WP_127886918.1">
    <property type="nucleotide sequence ID" value="NZ_CP028137.1"/>
</dbReference>
<dbReference type="AlphaFoldDB" id="A0A3T0T0R3"/>
<organism evidence="2 3">
    <name type="scientific">Rathayibacter festucae DSM 15932</name>
    <dbReference type="NCBI Taxonomy" id="1328866"/>
    <lineage>
        <taxon>Bacteria</taxon>
        <taxon>Bacillati</taxon>
        <taxon>Actinomycetota</taxon>
        <taxon>Actinomycetes</taxon>
        <taxon>Micrococcales</taxon>
        <taxon>Microbacteriaceae</taxon>
        <taxon>Rathayibacter</taxon>
    </lineage>
</organism>
<evidence type="ECO:0000313" key="2">
    <source>
        <dbReference type="EMBL" id="AZZ52102.1"/>
    </source>
</evidence>
<dbReference type="Proteomes" id="UP000285317">
    <property type="component" value="Chromosome"/>
</dbReference>
<proteinExistence type="predicted"/>
<feature type="compositionally biased region" description="Basic and acidic residues" evidence="1">
    <location>
        <begin position="1"/>
        <end position="10"/>
    </location>
</feature>
<dbReference type="KEGG" id="rfs:C1I64_08550"/>